<proteinExistence type="predicted"/>
<dbReference type="AlphaFoldDB" id="A0A919K2R1"/>
<dbReference type="Proteomes" id="UP000636960">
    <property type="component" value="Unassembled WGS sequence"/>
</dbReference>
<dbReference type="Gene3D" id="2.130.10.10">
    <property type="entry name" value="YVTN repeat-like/Quinoprotein amine dehydrogenase"/>
    <property type="match status" value="2"/>
</dbReference>
<dbReference type="InterPro" id="IPR015943">
    <property type="entry name" value="WD40/YVTN_repeat-like_dom_sf"/>
</dbReference>
<organism evidence="1 2">
    <name type="scientific">Paractinoplanes rishiriensis</name>
    <dbReference type="NCBI Taxonomy" id="1050105"/>
    <lineage>
        <taxon>Bacteria</taxon>
        <taxon>Bacillati</taxon>
        <taxon>Actinomycetota</taxon>
        <taxon>Actinomycetes</taxon>
        <taxon>Micromonosporales</taxon>
        <taxon>Micromonosporaceae</taxon>
        <taxon>Paractinoplanes</taxon>
    </lineage>
</organism>
<keyword evidence="2" id="KW-1185">Reference proteome</keyword>
<dbReference type="InterPro" id="IPR051200">
    <property type="entry name" value="Host-pathogen_enzymatic-act"/>
</dbReference>
<reference evidence="1" key="1">
    <citation type="submission" date="2021-01" db="EMBL/GenBank/DDBJ databases">
        <title>Whole genome shotgun sequence of Actinoplanes rishiriensis NBRC 108556.</title>
        <authorList>
            <person name="Komaki H."/>
            <person name="Tamura T."/>
        </authorList>
    </citation>
    <scope>NUCLEOTIDE SEQUENCE</scope>
    <source>
        <strain evidence="1">NBRC 108556</strain>
    </source>
</reference>
<evidence type="ECO:0000313" key="1">
    <source>
        <dbReference type="EMBL" id="GIE99630.1"/>
    </source>
</evidence>
<comment type="caution">
    <text evidence="1">The sequence shown here is derived from an EMBL/GenBank/DDBJ whole genome shotgun (WGS) entry which is preliminary data.</text>
</comment>
<dbReference type="EMBL" id="BOMV01000076">
    <property type="protein sequence ID" value="GIE99630.1"/>
    <property type="molecule type" value="Genomic_DNA"/>
</dbReference>
<dbReference type="PANTHER" id="PTHR47197">
    <property type="entry name" value="PROTEIN NIRF"/>
    <property type="match status" value="1"/>
</dbReference>
<gene>
    <name evidence="1" type="ORF">Ari01nite_70950</name>
</gene>
<sequence length="374" mass="38507">MLPFLSPCAVDTQAHDERTSMVNAALRNTTLLRLTAVGAASALLLGLTPAAAQAAVTETTVELPLAAAADVVAGAAGVYVSGGRTSTQIVVTNPAGGNHRIVDDLPGPTDLELSPDGSVLYAALPAANEIAAIDTTTLQETARYFTGVGACPSSLAVIEQTLWFGYGCDQWGGNIGRIDVSDPAPTAAVRQSPVDFWSHPKLSVGRNDPGRLFAAQPSLSPSAVQIFTVAADGTLTAAGRTEHTVVGGNLRDMAAAPDGATFYTASGAPYEILQFESHELTVARRRFATGPYPNAVEVSHDGTQIAAAADGSGLFVFRPTSAQPTKLTLTGSSGVIDRGIAWAPSGAQLYAVTRNTPNAVLHVYTASIAAKRLA</sequence>
<dbReference type="PANTHER" id="PTHR47197:SF3">
    <property type="entry name" value="DIHYDRO-HEME D1 DEHYDROGENASE"/>
    <property type="match status" value="1"/>
</dbReference>
<accession>A0A919K2R1</accession>
<name>A0A919K2R1_9ACTN</name>
<evidence type="ECO:0000313" key="2">
    <source>
        <dbReference type="Proteomes" id="UP000636960"/>
    </source>
</evidence>
<protein>
    <submittedName>
        <fullName evidence="1">Uncharacterized protein</fullName>
    </submittedName>
</protein>
<dbReference type="SUPFAM" id="SSF82171">
    <property type="entry name" value="DPP6 N-terminal domain-like"/>
    <property type="match status" value="1"/>
</dbReference>